<dbReference type="Gene3D" id="1.10.287.130">
    <property type="match status" value="1"/>
</dbReference>
<dbReference type="PROSITE" id="PS50109">
    <property type="entry name" value="HIS_KIN"/>
    <property type="match status" value="1"/>
</dbReference>
<dbReference type="AlphaFoldDB" id="G9QHI8"/>
<dbReference type="SUPFAM" id="SSF52091">
    <property type="entry name" value="SpoIIaa-like"/>
    <property type="match status" value="1"/>
</dbReference>
<dbReference type="CDD" id="cd07041">
    <property type="entry name" value="STAS_RsbR_RsbS_like"/>
    <property type="match status" value="1"/>
</dbReference>
<dbReference type="PANTHER" id="PTHR33745:SF3">
    <property type="entry name" value="RSBT CO-ANTAGONIST PROTEIN RSBRC"/>
    <property type="match status" value="1"/>
</dbReference>
<evidence type="ECO:0000259" key="10">
    <source>
        <dbReference type="PROSITE" id="PS50801"/>
    </source>
</evidence>
<comment type="caution">
    <text evidence="11">The sequence shown here is derived from an EMBL/GenBank/DDBJ whole genome shotgun (WGS) entry which is preliminary data.</text>
</comment>
<organism evidence="11 12">
    <name type="scientific">Bacillus smithii 7_3_47FAA</name>
    <dbReference type="NCBI Taxonomy" id="665952"/>
    <lineage>
        <taxon>Bacteria</taxon>
        <taxon>Bacillati</taxon>
        <taxon>Bacillota</taxon>
        <taxon>Bacilli</taxon>
        <taxon>Bacillales</taxon>
        <taxon>Bacillaceae</taxon>
        <taxon>Bacillus</taxon>
    </lineage>
</organism>
<keyword evidence="4" id="KW-0808">Transferase</keyword>
<evidence type="ECO:0000313" key="11">
    <source>
        <dbReference type="EMBL" id="EHL79366.1"/>
    </source>
</evidence>
<sequence length="637" mass="72719">MKGRGTIINKQLKHGEVHYGLILLKPDGQIEYMNDKAQKLTGHNSQSEPKNIFQCFSHPEISKKLHDCIGGTCEQFVAHVHSRPHLFLFHKGIGHPPSSHYLYIFSLDQLKNVENHNNWNESLLTSIGEMSAGIAHEVRNPLTAVKGFLQLLDQSYKPEYIEIAQSELERAITILNELMSVSKPEFDQEKRTTFSIAAEIESILLLFQNQLYNIKVVKKLEHPSAVITGRKGQIKKALFNIVKNAIEAMPKGGILTIEQYEDHEGVHIRIADTGVGIPKDKLRMLGTPFFSLKEDGTGMGVAQVFSAMQNNNAFVQVESEEGKGTAFCLHFPKGIRHLDPFSRRDIMAKTISLENELTEFLIQNIDQYAKQWVQYLQEHKSYYNHFHASSDAEEEQFNHCMRFISLVVRSIPEIKAEEIMDWSKELGTSRTKTDFPIHLAWEFFQSSRSMIWEAIHSFYQQTGTGLVIDEFFSLERKVNNIIDMMINSYTAYYVQYKDELLKSQRETVDELSVPVIPITDKICILPIVGTVDTYRAKKIREKTLFKVKEFKARKLIIDISGVPFVDTAVVNHLFKIVKGIKLLGCYTILTGISPEIADTMIELGIEIGEELETRSDLQQALQEIGFDHASNHMKTKR</sequence>
<dbReference type="HOGENOM" id="CLU_437234_0_0_9"/>
<dbReference type="Gene3D" id="3.30.750.24">
    <property type="entry name" value="STAS domain"/>
    <property type="match status" value="1"/>
</dbReference>
<dbReference type="Proteomes" id="UP000011747">
    <property type="component" value="Unassembled WGS sequence"/>
</dbReference>
<evidence type="ECO:0000256" key="7">
    <source>
        <dbReference type="ARBA" id="ARBA00022840"/>
    </source>
</evidence>
<dbReference type="EC" id="2.7.13.3" evidence="2"/>
<dbReference type="InterPro" id="IPR051932">
    <property type="entry name" value="Bact_StressResp_Reg"/>
</dbReference>
<dbReference type="InterPro" id="IPR002645">
    <property type="entry name" value="STAS_dom"/>
</dbReference>
<dbReference type="InterPro" id="IPR036513">
    <property type="entry name" value="STAS_dom_sf"/>
</dbReference>
<dbReference type="CDD" id="cd00075">
    <property type="entry name" value="HATPase"/>
    <property type="match status" value="1"/>
</dbReference>
<dbReference type="InterPro" id="IPR003661">
    <property type="entry name" value="HisK_dim/P_dom"/>
</dbReference>
<dbReference type="SUPFAM" id="SSF47384">
    <property type="entry name" value="Homodimeric domain of signal transducing histidine kinase"/>
    <property type="match status" value="1"/>
</dbReference>
<dbReference type="InterPro" id="IPR005467">
    <property type="entry name" value="His_kinase_dom"/>
</dbReference>
<dbReference type="PRINTS" id="PR00344">
    <property type="entry name" value="BCTRLSENSOR"/>
</dbReference>
<dbReference type="GO" id="GO:0000155">
    <property type="term" value="F:phosphorelay sensor kinase activity"/>
    <property type="evidence" value="ECO:0007669"/>
    <property type="project" value="InterPro"/>
</dbReference>
<evidence type="ECO:0000256" key="5">
    <source>
        <dbReference type="ARBA" id="ARBA00022741"/>
    </source>
</evidence>
<dbReference type="SUPFAM" id="SSF55874">
    <property type="entry name" value="ATPase domain of HSP90 chaperone/DNA topoisomerase II/histidine kinase"/>
    <property type="match status" value="1"/>
</dbReference>
<dbReference type="PROSITE" id="PS50801">
    <property type="entry name" value="STAS"/>
    <property type="match status" value="1"/>
</dbReference>
<feature type="domain" description="STAS" evidence="10">
    <location>
        <begin position="512"/>
        <end position="624"/>
    </location>
</feature>
<dbReference type="InterPro" id="IPR036097">
    <property type="entry name" value="HisK_dim/P_sf"/>
</dbReference>
<keyword evidence="7" id="KW-0067">ATP-binding</keyword>
<dbReference type="InterPro" id="IPR004358">
    <property type="entry name" value="Sig_transdc_His_kin-like_C"/>
</dbReference>
<comment type="catalytic activity">
    <reaction evidence="1">
        <text>ATP + protein L-histidine = ADP + protein N-phospho-L-histidine.</text>
        <dbReference type="EC" id="2.7.13.3"/>
    </reaction>
</comment>
<dbReference type="RefSeq" id="WP_003352661.1">
    <property type="nucleotide sequence ID" value="NZ_JH414740.1"/>
</dbReference>
<dbReference type="SMART" id="SM00387">
    <property type="entry name" value="HATPase_c"/>
    <property type="match status" value="1"/>
</dbReference>
<name>G9QHI8_9BACI</name>
<keyword evidence="6" id="KW-0418">Kinase</keyword>
<proteinExistence type="predicted"/>
<dbReference type="Pfam" id="PF00512">
    <property type="entry name" value="HisKA"/>
    <property type="match status" value="1"/>
</dbReference>
<dbReference type="EMBL" id="ACWF01000016">
    <property type="protein sequence ID" value="EHL79366.1"/>
    <property type="molecule type" value="Genomic_DNA"/>
</dbReference>
<dbReference type="CDD" id="cd00082">
    <property type="entry name" value="HisKA"/>
    <property type="match status" value="1"/>
</dbReference>
<reference evidence="11 12" key="1">
    <citation type="submission" date="2011-09" db="EMBL/GenBank/DDBJ databases">
        <title>The Genome Sequence of Bacillus smithii 7_3_47FAA.</title>
        <authorList>
            <consortium name="The Broad Institute Genome Sequencing Platform"/>
            <person name="Earl A."/>
            <person name="Ward D."/>
            <person name="Feldgarden M."/>
            <person name="Gevers D."/>
            <person name="Daigneault M."/>
            <person name="Strauss J."/>
            <person name="Allen-Vercoe E."/>
            <person name="Young S.K."/>
            <person name="Zeng Q."/>
            <person name="Gargeya S."/>
            <person name="Fitzgerald M."/>
            <person name="Haas B."/>
            <person name="Abouelleil A."/>
            <person name="Alvarado L."/>
            <person name="Arachchi H.M."/>
            <person name="Berlin A."/>
            <person name="Brown A."/>
            <person name="Chapman S.B."/>
            <person name="Chen Z."/>
            <person name="Dunbar C."/>
            <person name="Freedman E."/>
            <person name="Gearin G."/>
            <person name="Goldberg J."/>
            <person name="Griggs A."/>
            <person name="Gujja S."/>
            <person name="Heiman D."/>
            <person name="Howarth C."/>
            <person name="Larson L."/>
            <person name="Lui A."/>
            <person name="MacDonald P.J.P."/>
            <person name="Montmayeur A."/>
            <person name="Murphy C."/>
            <person name="Neiman D."/>
            <person name="Pearson M."/>
            <person name="Priest M."/>
            <person name="Roberts A."/>
            <person name="Saif S."/>
            <person name="Shea T."/>
            <person name="Shenoy N."/>
            <person name="Sisk P."/>
            <person name="Stolte C."/>
            <person name="Sykes S."/>
            <person name="Wortman J."/>
            <person name="Nusbaum C."/>
            <person name="Birren B."/>
        </authorList>
    </citation>
    <scope>NUCLEOTIDE SEQUENCE [LARGE SCALE GENOMIC DNA]</scope>
    <source>
        <strain evidence="11 12">7_3_47FAA</strain>
    </source>
</reference>
<feature type="domain" description="Histidine kinase" evidence="9">
    <location>
        <begin position="133"/>
        <end position="335"/>
    </location>
</feature>
<evidence type="ECO:0000256" key="3">
    <source>
        <dbReference type="ARBA" id="ARBA00022553"/>
    </source>
</evidence>
<accession>G9QHI8</accession>
<evidence type="ECO:0000256" key="2">
    <source>
        <dbReference type="ARBA" id="ARBA00012438"/>
    </source>
</evidence>
<dbReference type="Gene3D" id="3.30.565.10">
    <property type="entry name" value="Histidine kinase-like ATPase, C-terminal domain"/>
    <property type="match status" value="1"/>
</dbReference>
<dbReference type="PANTHER" id="PTHR33745">
    <property type="entry name" value="RSBT ANTAGONIST PROTEIN RSBS-RELATED"/>
    <property type="match status" value="1"/>
</dbReference>
<dbReference type="SMART" id="SM00388">
    <property type="entry name" value="HisKA"/>
    <property type="match status" value="1"/>
</dbReference>
<dbReference type="GO" id="GO:0005524">
    <property type="term" value="F:ATP binding"/>
    <property type="evidence" value="ECO:0007669"/>
    <property type="project" value="UniProtKB-KW"/>
</dbReference>
<dbReference type="PATRIC" id="fig|665952.3.peg.388"/>
<keyword evidence="3" id="KW-0597">Phosphoprotein</keyword>
<keyword evidence="5" id="KW-0547">Nucleotide-binding</keyword>
<keyword evidence="8" id="KW-0902">Two-component regulatory system</keyword>
<evidence type="ECO:0000313" key="12">
    <source>
        <dbReference type="Proteomes" id="UP000011747"/>
    </source>
</evidence>
<dbReference type="InterPro" id="IPR036890">
    <property type="entry name" value="HATPase_C_sf"/>
</dbReference>
<dbReference type="Pfam" id="PF01740">
    <property type="entry name" value="STAS"/>
    <property type="match status" value="1"/>
</dbReference>
<keyword evidence="12" id="KW-1185">Reference proteome</keyword>
<protein>
    <recommendedName>
        <fullName evidence="2">histidine kinase</fullName>
        <ecNumber evidence="2">2.7.13.3</ecNumber>
    </recommendedName>
</protein>
<dbReference type="Pfam" id="PF02518">
    <property type="entry name" value="HATPase_c"/>
    <property type="match status" value="1"/>
</dbReference>
<evidence type="ECO:0000256" key="4">
    <source>
        <dbReference type="ARBA" id="ARBA00022679"/>
    </source>
</evidence>
<gene>
    <name evidence="11" type="ORF">HMPREF1015_01247</name>
</gene>
<evidence type="ECO:0000256" key="6">
    <source>
        <dbReference type="ARBA" id="ARBA00022777"/>
    </source>
</evidence>
<evidence type="ECO:0000256" key="8">
    <source>
        <dbReference type="ARBA" id="ARBA00023012"/>
    </source>
</evidence>
<evidence type="ECO:0000256" key="1">
    <source>
        <dbReference type="ARBA" id="ARBA00000085"/>
    </source>
</evidence>
<evidence type="ECO:0000259" key="9">
    <source>
        <dbReference type="PROSITE" id="PS50109"/>
    </source>
</evidence>
<dbReference type="InterPro" id="IPR003594">
    <property type="entry name" value="HATPase_dom"/>
</dbReference>